<accession>A0ABP3XJ46</accession>
<evidence type="ECO:0000313" key="2">
    <source>
        <dbReference type="Proteomes" id="UP001400965"/>
    </source>
</evidence>
<dbReference type="EMBL" id="BAAACP010000016">
    <property type="protein sequence ID" value="GAA0865611.1"/>
    <property type="molecule type" value="Genomic_DNA"/>
</dbReference>
<reference evidence="2" key="1">
    <citation type="journal article" date="2019" name="Int. J. Syst. Evol. Microbiol.">
        <title>The Global Catalogue of Microorganisms (GCM) 10K type strain sequencing project: providing services to taxonomists for standard genome sequencing and annotation.</title>
        <authorList>
            <consortium name="The Broad Institute Genomics Platform"/>
            <consortium name="The Broad Institute Genome Sequencing Center for Infectious Disease"/>
            <person name="Wu L."/>
            <person name="Ma J."/>
        </authorList>
    </citation>
    <scope>NUCLEOTIDE SEQUENCE [LARGE SCALE GENOMIC DNA]</scope>
    <source>
        <strain evidence="2">JCM 6486</strain>
    </source>
</reference>
<dbReference type="Proteomes" id="UP001400965">
    <property type="component" value="Unassembled WGS sequence"/>
</dbReference>
<gene>
    <name evidence="1" type="ORF">GCM10008917_23750</name>
</gene>
<name>A0ABP3XJ46_9FIRM</name>
<organism evidence="1 2">
    <name type="scientific">Paraclostridium tenue</name>
    <dbReference type="NCBI Taxonomy" id="1737"/>
    <lineage>
        <taxon>Bacteria</taxon>
        <taxon>Bacillati</taxon>
        <taxon>Bacillota</taxon>
        <taxon>Clostridia</taxon>
        <taxon>Peptostreptococcales</taxon>
        <taxon>Peptostreptococcaceae</taxon>
        <taxon>Paraclostridium</taxon>
    </lineage>
</organism>
<proteinExistence type="predicted"/>
<comment type="caution">
    <text evidence="1">The sequence shown here is derived from an EMBL/GenBank/DDBJ whole genome shotgun (WGS) entry which is preliminary data.</text>
</comment>
<sequence length="150" mass="17426">MYIYRELNTKNIEIFRVNSSIYEETIAYFAIVDFRRPSIIKDYPYLIGIEDADDFGSENFIKTLVISNNKINSSKKEEILSIIEGLIGSKGSCDWNSNFELTSLDLNTVGIEKIFKEIKDIFLNKFSHKLDIDSIENLNFNYLLQENDTN</sequence>
<protein>
    <submittedName>
        <fullName evidence="1">Uncharacterized protein</fullName>
    </submittedName>
</protein>
<evidence type="ECO:0000313" key="1">
    <source>
        <dbReference type="EMBL" id="GAA0865611.1"/>
    </source>
</evidence>
<dbReference type="RefSeq" id="WP_346046290.1">
    <property type="nucleotide sequence ID" value="NZ_BAAACP010000016.1"/>
</dbReference>
<keyword evidence="2" id="KW-1185">Reference proteome</keyword>